<reference evidence="2" key="2">
    <citation type="submission" date="2021-05" db="UniProtKB">
        <authorList>
            <consortium name="EnsemblPlants"/>
        </authorList>
    </citation>
    <scope>IDENTIFICATION</scope>
    <source>
        <strain evidence="2">subsp. malaccensis</strain>
    </source>
</reference>
<dbReference type="Gramene" id="Ma11_t19680.1">
    <property type="protein sequence ID" value="Ma11_p19680.1"/>
    <property type="gene ID" value="Ma11_g19680"/>
</dbReference>
<dbReference type="InParanoid" id="A0A804L9P4"/>
<dbReference type="AlphaFoldDB" id="A0A804L9P4"/>
<accession>A0A804L9P4</accession>
<dbReference type="EnsemblPlants" id="Ma11_t19680.1">
    <property type="protein sequence ID" value="Ma11_p19680.1"/>
    <property type="gene ID" value="Ma11_g19680"/>
</dbReference>
<dbReference type="Proteomes" id="UP000012960">
    <property type="component" value="Unplaced"/>
</dbReference>
<organism evidence="2 3">
    <name type="scientific">Musa acuminata subsp. malaccensis</name>
    <name type="common">Wild banana</name>
    <name type="synonym">Musa malaccensis</name>
    <dbReference type="NCBI Taxonomy" id="214687"/>
    <lineage>
        <taxon>Eukaryota</taxon>
        <taxon>Viridiplantae</taxon>
        <taxon>Streptophyta</taxon>
        <taxon>Embryophyta</taxon>
        <taxon>Tracheophyta</taxon>
        <taxon>Spermatophyta</taxon>
        <taxon>Magnoliopsida</taxon>
        <taxon>Liliopsida</taxon>
        <taxon>Zingiberales</taxon>
        <taxon>Musaceae</taxon>
        <taxon>Musa</taxon>
    </lineage>
</organism>
<reference evidence="1" key="1">
    <citation type="submission" date="2021-03" db="EMBL/GenBank/DDBJ databases">
        <authorList>
            <consortium name="Genoscope - CEA"/>
            <person name="William W."/>
        </authorList>
    </citation>
    <scope>NUCLEOTIDE SEQUENCE</scope>
    <source>
        <strain evidence="1">Doubled-haploid Pahang</strain>
    </source>
</reference>
<protein>
    <submittedName>
        <fullName evidence="1">(wild Malaysian banana) hypothetical protein</fullName>
    </submittedName>
</protein>
<dbReference type="EMBL" id="HG996475">
    <property type="protein sequence ID" value="CAG1865085.1"/>
    <property type="molecule type" value="Genomic_DNA"/>
</dbReference>
<name>A0A804L9P4_MUSAM</name>
<sequence length="62" mass="6878">MPCFICSLRTLSTKSISPKTESSVVSLSPSLYEQKHMAIWSESASERAVSLYSMDKGKGHLR</sequence>
<evidence type="ECO:0000313" key="2">
    <source>
        <dbReference type="EnsemblPlants" id="Ma11_p19680.1"/>
    </source>
</evidence>
<evidence type="ECO:0000313" key="3">
    <source>
        <dbReference type="Proteomes" id="UP000012960"/>
    </source>
</evidence>
<keyword evidence="3" id="KW-1185">Reference proteome</keyword>
<gene>
    <name evidence="1" type="ORF">GSMUA_05430.1</name>
</gene>
<proteinExistence type="predicted"/>
<evidence type="ECO:0000313" key="1">
    <source>
        <dbReference type="EMBL" id="CAG1865085.1"/>
    </source>
</evidence>